<name>A0A815JLC3_ADIRI</name>
<keyword evidence="4" id="KW-0963">Cytoplasm</keyword>
<sequence length="280" mass="31064">MHVLCLVFLILGFSTCQSSSLWNETYPKGEVVRVEDMNVYTVGNKANSAKDLSIIVFHDIYGFNITQTRVFCDRLAAEYEVQVVMADFYRGNTLPTTVPHFIAWLAQVGNWSQVSTDLRTIATWLRKTSSPSRRIAVIGFCWGGLQVARACSNLSDLFFTGVSIHGAWLTEDEVKNLQRPVLFIAAGDDPPLRPNISTVIEQSANSQVSGQCQYETYANMKHGFVSAGANYSNLENVAAINQVHESVRTFLSKISKSSSSITSYSACILLCLLFVFDLCQ</sequence>
<dbReference type="InterPro" id="IPR002925">
    <property type="entry name" value="Dienelactn_hydro"/>
</dbReference>
<evidence type="ECO:0000256" key="4">
    <source>
        <dbReference type="ARBA" id="ARBA00022490"/>
    </source>
</evidence>
<keyword evidence="6" id="KW-0732">Signal</keyword>
<evidence type="ECO:0000313" key="9">
    <source>
        <dbReference type="EMBL" id="CAF1436545.1"/>
    </source>
</evidence>
<dbReference type="PANTHER" id="PTHR46812:SF1">
    <property type="entry name" value="CARBOXYMETHYLENEBUTENOLIDASE HOMOLOG"/>
    <property type="match status" value="1"/>
</dbReference>
<dbReference type="EMBL" id="CAJNOJ010000406">
    <property type="protein sequence ID" value="CAF1436545.1"/>
    <property type="molecule type" value="Genomic_DNA"/>
</dbReference>
<protein>
    <recommendedName>
        <fullName evidence="3">Carboxymethylenebutenolidase homolog</fullName>
    </recommendedName>
</protein>
<accession>A0A815JLC3</accession>
<dbReference type="GO" id="GO:0016787">
    <property type="term" value="F:hydrolase activity"/>
    <property type="evidence" value="ECO:0007669"/>
    <property type="project" value="UniProtKB-KW"/>
</dbReference>
<dbReference type="EMBL" id="CAJNOR010003127">
    <property type="protein sequence ID" value="CAF1380561.1"/>
    <property type="molecule type" value="Genomic_DNA"/>
</dbReference>
<dbReference type="Proteomes" id="UP000663852">
    <property type="component" value="Unassembled WGS sequence"/>
</dbReference>
<evidence type="ECO:0000256" key="1">
    <source>
        <dbReference type="ARBA" id="ARBA00004514"/>
    </source>
</evidence>
<comment type="similarity">
    <text evidence="2">Belongs to the dienelactone hydrolase family.</text>
</comment>
<evidence type="ECO:0000259" key="7">
    <source>
        <dbReference type="Pfam" id="PF01738"/>
    </source>
</evidence>
<evidence type="ECO:0000313" key="10">
    <source>
        <dbReference type="Proteomes" id="UP000663828"/>
    </source>
</evidence>
<feature type="domain" description="Dienelactone hydrolase" evidence="7">
    <location>
        <begin position="42"/>
        <end position="252"/>
    </location>
</feature>
<evidence type="ECO:0000256" key="6">
    <source>
        <dbReference type="SAM" id="SignalP"/>
    </source>
</evidence>
<proteinExistence type="inferred from homology"/>
<dbReference type="AlphaFoldDB" id="A0A815JLC3"/>
<evidence type="ECO:0000256" key="3">
    <source>
        <dbReference type="ARBA" id="ARBA00014180"/>
    </source>
</evidence>
<gene>
    <name evidence="9" type="ORF">EDS130_LOCUS38566</name>
    <name evidence="8" type="ORF">XAT740_LOCUS33052</name>
</gene>
<dbReference type="InterPro" id="IPR029058">
    <property type="entry name" value="AB_hydrolase_fold"/>
</dbReference>
<reference evidence="8" key="1">
    <citation type="submission" date="2021-02" db="EMBL/GenBank/DDBJ databases">
        <authorList>
            <person name="Nowell W R."/>
        </authorList>
    </citation>
    <scope>NUCLEOTIDE SEQUENCE</scope>
</reference>
<evidence type="ECO:0000256" key="5">
    <source>
        <dbReference type="ARBA" id="ARBA00022801"/>
    </source>
</evidence>
<comment type="subcellular location">
    <subcellularLocation>
        <location evidence="1">Cytoplasm</location>
        <location evidence="1">Cytosol</location>
    </subcellularLocation>
</comment>
<keyword evidence="5" id="KW-0378">Hydrolase</keyword>
<keyword evidence="10" id="KW-1185">Reference proteome</keyword>
<organism evidence="8 10">
    <name type="scientific">Adineta ricciae</name>
    <name type="common">Rotifer</name>
    <dbReference type="NCBI Taxonomy" id="249248"/>
    <lineage>
        <taxon>Eukaryota</taxon>
        <taxon>Metazoa</taxon>
        <taxon>Spiralia</taxon>
        <taxon>Gnathifera</taxon>
        <taxon>Rotifera</taxon>
        <taxon>Eurotatoria</taxon>
        <taxon>Bdelloidea</taxon>
        <taxon>Adinetida</taxon>
        <taxon>Adinetidae</taxon>
        <taxon>Adineta</taxon>
    </lineage>
</organism>
<dbReference type="InterPro" id="IPR042946">
    <property type="entry name" value="CMBL"/>
</dbReference>
<dbReference type="SUPFAM" id="SSF53474">
    <property type="entry name" value="alpha/beta-Hydrolases"/>
    <property type="match status" value="1"/>
</dbReference>
<evidence type="ECO:0000256" key="2">
    <source>
        <dbReference type="ARBA" id="ARBA00008456"/>
    </source>
</evidence>
<feature type="signal peptide" evidence="6">
    <location>
        <begin position="1"/>
        <end position="18"/>
    </location>
</feature>
<evidence type="ECO:0000313" key="8">
    <source>
        <dbReference type="EMBL" id="CAF1380561.1"/>
    </source>
</evidence>
<dbReference type="Proteomes" id="UP000663828">
    <property type="component" value="Unassembled WGS sequence"/>
</dbReference>
<comment type="caution">
    <text evidence="8">The sequence shown here is derived from an EMBL/GenBank/DDBJ whole genome shotgun (WGS) entry which is preliminary data.</text>
</comment>
<dbReference type="Gene3D" id="3.40.50.1820">
    <property type="entry name" value="alpha/beta hydrolase"/>
    <property type="match status" value="1"/>
</dbReference>
<dbReference type="Pfam" id="PF01738">
    <property type="entry name" value="DLH"/>
    <property type="match status" value="1"/>
</dbReference>
<dbReference type="OrthoDB" id="17560at2759"/>
<dbReference type="PANTHER" id="PTHR46812">
    <property type="entry name" value="CARBOXYMETHYLENEBUTENOLIDASE HOMOLOG"/>
    <property type="match status" value="1"/>
</dbReference>
<feature type="chain" id="PRO_5035687151" description="Carboxymethylenebutenolidase homolog" evidence="6">
    <location>
        <begin position="19"/>
        <end position="280"/>
    </location>
</feature>
<dbReference type="GO" id="GO:0005829">
    <property type="term" value="C:cytosol"/>
    <property type="evidence" value="ECO:0007669"/>
    <property type="project" value="UniProtKB-SubCell"/>
</dbReference>